<gene>
    <name evidence="6" type="ORF">AHTJR_13715</name>
</gene>
<protein>
    <submittedName>
        <fullName evidence="6">GFA family protein</fullName>
    </submittedName>
</protein>
<dbReference type="EMBL" id="CP038009">
    <property type="protein sequence ID" value="QBQ17263.1"/>
    <property type="molecule type" value="Genomic_DNA"/>
</dbReference>
<sequence>MSQTSPVYHGSCLCDGIHYEIHGEIGEIIQCHCQRCRKANGSAFATNAPIKIADFKITKGEHLLKKFQSTDTTQRCFCSECGSPIMSIKTDTPEHYRLRIGALDTPLQQKTSLHIFTASKAEWDSITDDLPQYAERP</sequence>
<dbReference type="Proteomes" id="UP000294395">
    <property type="component" value="Chromosome"/>
</dbReference>
<keyword evidence="3" id="KW-0862">Zinc</keyword>
<evidence type="ECO:0000256" key="1">
    <source>
        <dbReference type="ARBA" id="ARBA00005495"/>
    </source>
</evidence>
<dbReference type="PANTHER" id="PTHR33337:SF40">
    <property type="entry name" value="CENP-V_GFA DOMAIN-CONTAINING PROTEIN-RELATED"/>
    <property type="match status" value="1"/>
</dbReference>
<evidence type="ECO:0000256" key="4">
    <source>
        <dbReference type="ARBA" id="ARBA00023239"/>
    </source>
</evidence>
<keyword evidence="2" id="KW-0479">Metal-binding</keyword>
<feature type="domain" description="CENP-V/GFA" evidence="5">
    <location>
        <begin position="8"/>
        <end position="124"/>
    </location>
</feature>
<keyword evidence="4" id="KW-0456">Lyase</keyword>
<comment type="similarity">
    <text evidence="1">Belongs to the Gfa family.</text>
</comment>
<dbReference type="InterPro" id="IPR006913">
    <property type="entry name" value="CENP-V/GFA"/>
</dbReference>
<dbReference type="Gene3D" id="3.90.1590.10">
    <property type="entry name" value="glutathione-dependent formaldehyde- activating enzyme (gfa)"/>
    <property type="match status" value="1"/>
</dbReference>
<dbReference type="PROSITE" id="PS51891">
    <property type="entry name" value="CENP_V_GFA"/>
    <property type="match status" value="1"/>
</dbReference>
<dbReference type="PANTHER" id="PTHR33337">
    <property type="entry name" value="GFA DOMAIN-CONTAINING PROTEIN"/>
    <property type="match status" value="1"/>
</dbReference>
<dbReference type="GO" id="GO:0016846">
    <property type="term" value="F:carbon-sulfur lyase activity"/>
    <property type="evidence" value="ECO:0007669"/>
    <property type="project" value="InterPro"/>
</dbReference>
<name>A0A4P7B861_ACIHA</name>
<dbReference type="GO" id="GO:0046872">
    <property type="term" value="F:metal ion binding"/>
    <property type="evidence" value="ECO:0007669"/>
    <property type="project" value="UniProtKB-KW"/>
</dbReference>
<accession>A0A4P7B861</accession>
<dbReference type="SUPFAM" id="SSF51316">
    <property type="entry name" value="Mss4-like"/>
    <property type="match status" value="1"/>
</dbReference>
<reference evidence="6 7" key="1">
    <citation type="submission" date="2019-03" db="EMBL/GenBank/DDBJ databases">
        <title>Complete genome sequence of two outbreak-associated Acinetobacter haemolyticus strains.</title>
        <authorList>
            <person name="Bai L."/>
            <person name="Zhang S.-C."/>
            <person name="Deng Y."/>
            <person name="Song C.-C."/>
            <person name="Kang G.-B."/>
            <person name="Dong Y."/>
            <person name="Wang Y."/>
            <person name="Gao F."/>
            <person name="Huang H."/>
        </authorList>
    </citation>
    <scope>NUCLEOTIDE SEQUENCE [LARGE SCALE GENOMIC DNA]</scope>
    <source>
        <strain evidence="6 7">TJR01</strain>
    </source>
</reference>
<evidence type="ECO:0000256" key="2">
    <source>
        <dbReference type="ARBA" id="ARBA00022723"/>
    </source>
</evidence>
<evidence type="ECO:0000259" key="5">
    <source>
        <dbReference type="PROSITE" id="PS51891"/>
    </source>
</evidence>
<evidence type="ECO:0000313" key="6">
    <source>
        <dbReference type="EMBL" id="QBQ17263.1"/>
    </source>
</evidence>
<dbReference type="InterPro" id="IPR011057">
    <property type="entry name" value="Mss4-like_sf"/>
</dbReference>
<proteinExistence type="inferred from homology"/>
<evidence type="ECO:0000256" key="3">
    <source>
        <dbReference type="ARBA" id="ARBA00022833"/>
    </source>
</evidence>
<evidence type="ECO:0000313" key="7">
    <source>
        <dbReference type="Proteomes" id="UP000294395"/>
    </source>
</evidence>
<dbReference type="Pfam" id="PF04828">
    <property type="entry name" value="GFA"/>
    <property type="match status" value="1"/>
</dbReference>
<dbReference type="RefSeq" id="WP_134252919.1">
    <property type="nucleotide sequence ID" value="NZ_CP038009.1"/>
</dbReference>
<organism evidence="6 7">
    <name type="scientific">Acinetobacter haemolyticus</name>
    <dbReference type="NCBI Taxonomy" id="29430"/>
    <lineage>
        <taxon>Bacteria</taxon>
        <taxon>Pseudomonadati</taxon>
        <taxon>Pseudomonadota</taxon>
        <taxon>Gammaproteobacteria</taxon>
        <taxon>Moraxellales</taxon>
        <taxon>Moraxellaceae</taxon>
        <taxon>Acinetobacter</taxon>
    </lineage>
</organism>
<dbReference type="AlphaFoldDB" id="A0A4P7B861"/>